<evidence type="ECO:0000313" key="12">
    <source>
        <dbReference type="EMBL" id="OLF08508.1"/>
    </source>
</evidence>
<dbReference type="GO" id="GO:0016020">
    <property type="term" value="C:membrane"/>
    <property type="evidence" value="ECO:0007669"/>
    <property type="project" value="InterPro"/>
</dbReference>
<evidence type="ECO:0000256" key="8">
    <source>
        <dbReference type="ARBA" id="ARBA00023012"/>
    </source>
</evidence>
<feature type="transmembrane region" description="Helical" evidence="9">
    <location>
        <begin position="81"/>
        <end position="98"/>
    </location>
</feature>
<comment type="catalytic activity">
    <reaction evidence="1">
        <text>ATP + protein L-histidine = ADP + protein N-phospho-L-histidine.</text>
        <dbReference type="EC" id="2.7.13.3"/>
    </reaction>
</comment>
<dbReference type="GO" id="GO:0046983">
    <property type="term" value="F:protein dimerization activity"/>
    <property type="evidence" value="ECO:0007669"/>
    <property type="project" value="InterPro"/>
</dbReference>
<keyword evidence="8" id="KW-0902">Two-component regulatory system</keyword>
<evidence type="ECO:0000259" key="10">
    <source>
        <dbReference type="Pfam" id="PF02518"/>
    </source>
</evidence>
<gene>
    <name evidence="12" type="ORF">BLA60_23190</name>
</gene>
<comment type="caution">
    <text evidence="12">The sequence shown here is derived from an EMBL/GenBank/DDBJ whole genome shotgun (WGS) entry which is preliminary data.</text>
</comment>
<feature type="transmembrane region" description="Helical" evidence="9">
    <location>
        <begin position="56"/>
        <end position="74"/>
    </location>
</feature>
<evidence type="ECO:0000259" key="11">
    <source>
        <dbReference type="Pfam" id="PF07730"/>
    </source>
</evidence>
<feature type="domain" description="Histidine kinase/HSP90-like ATPase" evidence="10">
    <location>
        <begin position="297"/>
        <end position="383"/>
    </location>
</feature>
<keyword evidence="4" id="KW-0808">Transferase</keyword>
<feature type="transmembrane region" description="Helical" evidence="9">
    <location>
        <begin position="145"/>
        <end position="164"/>
    </location>
</feature>
<dbReference type="Gene3D" id="3.30.565.10">
    <property type="entry name" value="Histidine kinase-like ATPase, C-terminal domain"/>
    <property type="match status" value="1"/>
</dbReference>
<dbReference type="InterPro" id="IPR050482">
    <property type="entry name" value="Sensor_HK_TwoCompSys"/>
</dbReference>
<evidence type="ECO:0000256" key="1">
    <source>
        <dbReference type="ARBA" id="ARBA00000085"/>
    </source>
</evidence>
<dbReference type="CDD" id="cd16917">
    <property type="entry name" value="HATPase_UhpB-NarQ-NarX-like"/>
    <property type="match status" value="1"/>
</dbReference>
<dbReference type="GO" id="GO:0000155">
    <property type="term" value="F:phosphorelay sensor kinase activity"/>
    <property type="evidence" value="ECO:0007669"/>
    <property type="project" value="InterPro"/>
</dbReference>
<evidence type="ECO:0000256" key="7">
    <source>
        <dbReference type="ARBA" id="ARBA00022840"/>
    </source>
</evidence>
<keyword evidence="7" id="KW-0067">ATP-binding</keyword>
<dbReference type="EMBL" id="MSIF01000012">
    <property type="protein sequence ID" value="OLF08508.1"/>
    <property type="molecule type" value="Genomic_DNA"/>
</dbReference>
<dbReference type="Proteomes" id="UP000185696">
    <property type="component" value="Unassembled WGS sequence"/>
</dbReference>
<evidence type="ECO:0000256" key="3">
    <source>
        <dbReference type="ARBA" id="ARBA00022553"/>
    </source>
</evidence>
<keyword evidence="9" id="KW-0812">Transmembrane</keyword>
<evidence type="ECO:0000256" key="2">
    <source>
        <dbReference type="ARBA" id="ARBA00012438"/>
    </source>
</evidence>
<evidence type="ECO:0000256" key="4">
    <source>
        <dbReference type="ARBA" id="ARBA00022679"/>
    </source>
</evidence>
<organism evidence="12 13">
    <name type="scientific">Actinophytocola xinjiangensis</name>
    <dbReference type="NCBI Taxonomy" id="485602"/>
    <lineage>
        <taxon>Bacteria</taxon>
        <taxon>Bacillati</taxon>
        <taxon>Actinomycetota</taxon>
        <taxon>Actinomycetes</taxon>
        <taxon>Pseudonocardiales</taxon>
        <taxon>Pseudonocardiaceae</taxon>
    </lineage>
</organism>
<keyword evidence="5" id="KW-0547">Nucleotide-binding</keyword>
<sequence length="385" mass="40220">MPTRGWRCGPNQRGTVPTMGRPWWVLPLQVVVGAYLLYGLVAGVLTGAADGGPGRALLVAAIHLAGLGCWALVLRRRTAPFAVLAASAVLGLAAHWLAPFSGTTLLYAVVWLAPFRTRLWQALLLTVLTTGGFVLVSLDVGLDPSANYGIAAGLGWAVYIAAVVNQLATTKRQTAAVAAARADAAVLAERQRMAREIHDIVAHSLAAQVVHLEGTRMLLERDGDREQALERVRQAGDFARAGLAETTLAVAALRGQHRPLAGELAGLAGDFRATTGNPCELTVEGDPDVLAPPARLAVVRTVREALTNVHKHAPAASVTIRLRCGDDGCELDVRDTGGTNGGVLAATGSGYGLVGMRERAELVGGSLDAGPHGPGFRVQLRMPGP</sequence>
<keyword evidence="6" id="KW-0418">Kinase</keyword>
<evidence type="ECO:0000256" key="9">
    <source>
        <dbReference type="SAM" id="Phobius"/>
    </source>
</evidence>
<keyword evidence="3" id="KW-0597">Phosphoprotein</keyword>
<evidence type="ECO:0000313" key="13">
    <source>
        <dbReference type="Proteomes" id="UP000185696"/>
    </source>
</evidence>
<keyword evidence="9" id="KW-1133">Transmembrane helix</keyword>
<proteinExistence type="predicted"/>
<dbReference type="PANTHER" id="PTHR24421:SF10">
    <property type="entry name" value="NITRATE_NITRITE SENSOR PROTEIN NARQ"/>
    <property type="match status" value="1"/>
</dbReference>
<accession>A0A7Z1AY09</accession>
<dbReference type="PANTHER" id="PTHR24421">
    <property type="entry name" value="NITRATE/NITRITE SENSOR PROTEIN NARX-RELATED"/>
    <property type="match status" value="1"/>
</dbReference>
<dbReference type="InterPro" id="IPR036890">
    <property type="entry name" value="HATPase_C_sf"/>
</dbReference>
<name>A0A7Z1AY09_9PSEU</name>
<protein>
    <recommendedName>
        <fullName evidence="2">histidine kinase</fullName>
        <ecNumber evidence="2">2.7.13.3</ecNumber>
    </recommendedName>
</protein>
<feature type="transmembrane region" description="Helical" evidence="9">
    <location>
        <begin position="118"/>
        <end position="138"/>
    </location>
</feature>
<dbReference type="GO" id="GO:0005524">
    <property type="term" value="F:ATP binding"/>
    <property type="evidence" value="ECO:0007669"/>
    <property type="project" value="UniProtKB-KW"/>
</dbReference>
<evidence type="ECO:0000256" key="5">
    <source>
        <dbReference type="ARBA" id="ARBA00022741"/>
    </source>
</evidence>
<dbReference type="InterPro" id="IPR011712">
    <property type="entry name" value="Sig_transdc_His_kin_sub3_dim/P"/>
</dbReference>
<dbReference type="SUPFAM" id="SSF55874">
    <property type="entry name" value="ATPase domain of HSP90 chaperone/DNA topoisomerase II/histidine kinase"/>
    <property type="match status" value="1"/>
</dbReference>
<dbReference type="EC" id="2.7.13.3" evidence="2"/>
<dbReference type="AlphaFoldDB" id="A0A7Z1AY09"/>
<dbReference type="InterPro" id="IPR003594">
    <property type="entry name" value="HATPase_dom"/>
</dbReference>
<dbReference type="Gene3D" id="1.20.5.1930">
    <property type="match status" value="1"/>
</dbReference>
<feature type="domain" description="Signal transduction histidine kinase subgroup 3 dimerisation and phosphoacceptor" evidence="11">
    <location>
        <begin position="189"/>
        <end position="255"/>
    </location>
</feature>
<keyword evidence="13" id="KW-1185">Reference proteome</keyword>
<feature type="transmembrane region" description="Helical" evidence="9">
    <location>
        <begin position="23"/>
        <end position="44"/>
    </location>
</feature>
<reference evidence="12 13" key="1">
    <citation type="submission" date="2016-12" db="EMBL/GenBank/DDBJ databases">
        <title>The draft genome sequence of Actinophytocola xinjiangensis.</title>
        <authorList>
            <person name="Wang W."/>
            <person name="Yuan L."/>
        </authorList>
    </citation>
    <scope>NUCLEOTIDE SEQUENCE [LARGE SCALE GENOMIC DNA]</scope>
    <source>
        <strain evidence="12 13">CGMCC 4.4663</strain>
    </source>
</reference>
<keyword evidence="9" id="KW-0472">Membrane</keyword>
<evidence type="ECO:0000256" key="6">
    <source>
        <dbReference type="ARBA" id="ARBA00022777"/>
    </source>
</evidence>
<dbReference type="Pfam" id="PF02518">
    <property type="entry name" value="HATPase_c"/>
    <property type="match status" value="1"/>
</dbReference>
<dbReference type="Pfam" id="PF07730">
    <property type="entry name" value="HisKA_3"/>
    <property type="match status" value="1"/>
</dbReference>